<organism evidence="3 4">
    <name type="scientific">Circinella minor</name>
    <dbReference type="NCBI Taxonomy" id="1195481"/>
    <lineage>
        <taxon>Eukaryota</taxon>
        <taxon>Fungi</taxon>
        <taxon>Fungi incertae sedis</taxon>
        <taxon>Mucoromycota</taxon>
        <taxon>Mucoromycotina</taxon>
        <taxon>Mucoromycetes</taxon>
        <taxon>Mucorales</taxon>
        <taxon>Lichtheimiaceae</taxon>
        <taxon>Circinella</taxon>
    </lineage>
</organism>
<evidence type="ECO:0000256" key="2">
    <source>
        <dbReference type="SAM" id="MobiDB-lite"/>
    </source>
</evidence>
<feature type="compositionally biased region" description="Basic and acidic residues" evidence="2">
    <location>
        <begin position="172"/>
        <end position="181"/>
    </location>
</feature>
<proteinExistence type="predicted"/>
<dbReference type="GO" id="GO:0051286">
    <property type="term" value="C:cell tip"/>
    <property type="evidence" value="ECO:0007669"/>
    <property type="project" value="TreeGrafter"/>
</dbReference>
<feature type="region of interest" description="Disordered" evidence="2">
    <location>
        <begin position="242"/>
        <end position="322"/>
    </location>
</feature>
<feature type="region of interest" description="Disordered" evidence="2">
    <location>
        <begin position="172"/>
        <end position="218"/>
    </location>
</feature>
<evidence type="ECO:0000256" key="1">
    <source>
        <dbReference type="ARBA" id="ARBA00023054"/>
    </source>
</evidence>
<dbReference type="OrthoDB" id="5560525at2759"/>
<sequence>MEVSSEGINPFSEQHPQHQQFVPEDDVATLEELQFGGMEDFSEDDVLPFLLQAQDIIAKLEGRVLDLETDLSTIHRKYEHDRHDWLVGLSQKDQYIHHLSKKLQKLEFNSKEAIVLISDHEGAEPGHENNLTLALNFLRQAQQTTATPPVADDFPDDTDDLEEGELERRAAAANEWRKQEEYASGGPGTAGAGTTATVPTNTTTSFRVSPWTHHSEQPVNLMEGLESSVDGSEISRHTDVDSLQADSTGGSGGTFSTTTSISSMTRMPSTDGNDQQYHHLQQQHGATLTPPPNDPTTTPGTPVVEPSSRPTTTTTSSVPLPTTDHSNFCGNCRQLLTQLDQQIEQKAYMKRDLSSLASALSEEEQLRFSIEQVKDSLEEDIQDVTADLFKTLNSILMDEVNDREGLLRLDRETGGKLTSVLQAWDSREERLREIKEQLVELDAAVNQSTTASERLSRYRQDDFDAAAVLPRSRMMRHSSLRLSSPTSPLVPLSEDESMLTLGSGSGGTGLNKTVRIDGMVFDEFQQHVKVLTSSASSPSTATSQLTMPATPFMKRVIAEDVEPCLFQTGAGSSWWKSPWFKRKLTDAIVANRCDIQSWNSSNNNTAFSSSASSSPATSHISTTSSTSAAAFQQQQQLSAPKTKCTCCGMLRICEFRMRLQHSSQVLQGQQKKPAPWLPIDRFCRDRIVAVCDFYSFMSHLRQGFMQNSPVLQMFKQCQHYRRRMGLAKVGSMSLFDECYDGGVNLRSPTSSKSKRRSRSSKRESLVLEYSGNNSDSGSVVSVTDVQGIYGPGQIVIVH</sequence>
<dbReference type="GO" id="GO:0070319">
    <property type="term" value="C:Golgi to plasma membrane transport vesicle"/>
    <property type="evidence" value="ECO:0007669"/>
    <property type="project" value="TreeGrafter"/>
</dbReference>
<feature type="region of interest" description="Disordered" evidence="2">
    <location>
        <begin position="746"/>
        <end position="778"/>
    </location>
</feature>
<evidence type="ECO:0000313" key="4">
    <source>
        <dbReference type="Proteomes" id="UP000646827"/>
    </source>
</evidence>
<evidence type="ECO:0000313" key="3">
    <source>
        <dbReference type="EMBL" id="KAG2221226.1"/>
    </source>
</evidence>
<dbReference type="PANTHER" id="PTHR14430:SF0">
    <property type="entry name" value="SEC2P DOMAIN-CONTAINING PROTEIN"/>
    <property type="match status" value="1"/>
</dbReference>
<dbReference type="SUPFAM" id="SSF144284">
    <property type="entry name" value="Sec2 N-terminal region"/>
    <property type="match status" value="1"/>
</dbReference>
<gene>
    <name evidence="3" type="ORF">INT45_013937</name>
</gene>
<dbReference type="Gene3D" id="6.10.140.910">
    <property type="match status" value="1"/>
</dbReference>
<dbReference type="EMBL" id="JAEPRB010000115">
    <property type="protein sequence ID" value="KAG2221226.1"/>
    <property type="molecule type" value="Genomic_DNA"/>
</dbReference>
<protein>
    <recommendedName>
        <fullName evidence="5">GDP/GTP exchange factor Sec2 N-terminal domain-containing protein</fullName>
    </recommendedName>
</protein>
<dbReference type="GO" id="GO:0006887">
    <property type="term" value="P:exocytosis"/>
    <property type="evidence" value="ECO:0007669"/>
    <property type="project" value="TreeGrafter"/>
</dbReference>
<evidence type="ECO:0008006" key="5">
    <source>
        <dbReference type="Google" id="ProtNLM"/>
    </source>
</evidence>
<dbReference type="PANTHER" id="PTHR14430">
    <property type="entry name" value="RABIN3-RELATED"/>
    <property type="match status" value="1"/>
</dbReference>
<dbReference type="CDD" id="cd21044">
    <property type="entry name" value="Rab11BD_RAB3IP_like"/>
    <property type="match status" value="1"/>
</dbReference>
<feature type="compositionally biased region" description="Low complexity" evidence="2">
    <location>
        <begin position="254"/>
        <end position="270"/>
    </location>
</feature>
<keyword evidence="1" id="KW-0175">Coiled coil</keyword>
<reference evidence="3 4" key="1">
    <citation type="submission" date="2020-12" db="EMBL/GenBank/DDBJ databases">
        <title>Metabolic potential, ecology and presence of endohyphal bacteria is reflected in genomic diversity of Mucoromycotina.</title>
        <authorList>
            <person name="Muszewska A."/>
            <person name="Okrasinska A."/>
            <person name="Steczkiewicz K."/>
            <person name="Drgas O."/>
            <person name="Orlowska M."/>
            <person name="Perlinska-Lenart U."/>
            <person name="Aleksandrzak-Piekarczyk T."/>
            <person name="Szatraj K."/>
            <person name="Zielenkiewicz U."/>
            <person name="Pilsyk S."/>
            <person name="Malc E."/>
            <person name="Mieczkowski P."/>
            <person name="Kruszewska J.S."/>
            <person name="Biernat P."/>
            <person name="Pawlowska J."/>
        </authorList>
    </citation>
    <scope>NUCLEOTIDE SEQUENCE [LARGE SCALE GENOMIC DNA]</scope>
    <source>
        <strain evidence="3 4">CBS 142.35</strain>
    </source>
</reference>
<feature type="compositionally biased region" description="Low complexity" evidence="2">
    <location>
        <begin position="295"/>
        <end position="322"/>
    </location>
</feature>
<dbReference type="AlphaFoldDB" id="A0A8H7VFM2"/>
<dbReference type="Pfam" id="PF25555">
    <property type="entry name" value="RAB3A-like_C"/>
    <property type="match status" value="1"/>
</dbReference>
<feature type="region of interest" description="Disordered" evidence="2">
    <location>
        <begin position="1"/>
        <end position="20"/>
    </location>
</feature>
<dbReference type="GO" id="GO:0005085">
    <property type="term" value="F:guanyl-nucleotide exchange factor activity"/>
    <property type="evidence" value="ECO:0007669"/>
    <property type="project" value="InterPro"/>
</dbReference>
<name>A0A8H7VFM2_9FUNG</name>
<dbReference type="Proteomes" id="UP000646827">
    <property type="component" value="Unassembled WGS sequence"/>
</dbReference>
<comment type="caution">
    <text evidence="3">The sequence shown here is derived from an EMBL/GenBank/DDBJ whole genome shotgun (WGS) entry which is preliminary data.</text>
</comment>
<feature type="compositionally biased region" description="Polar residues" evidence="2">
    <location>
        <begin position="11"/>
        <end position="20"/>
    </location>
</feature>
<feature type="compositionally biased region" description="Low complexity" evidence="2">
    <location>
        <begin position="192"/>
        <end position="204"/>
    </location>
</feature>
<accession>A0A8H7VFM2</accession>
<feature type="compositionally biased region" description="Polar residues" evidence="2">
    <location>
        <begin position="271"/>
        <end position="286"/>
    </location>
</feature>
<dbReference type="InterPro" id="IPR040351">
    <property type="entry name" value="RAB3IL/RAB3IP/Sec2"/>
</dbReference>
<keyword evidence="4" id="KW-1185">Reference proteome</keyword>